<comment type="caution">
    <text evidence="2">The sequence shown here is derived from an EMBL/GenBank/DDBJ whole genome shotgun (WGS) entry which is preliminary data.</text>
</comment>
<keyword evidence="3" id="KW-1185">Reference proteome</keyword>
<evidence type="ECO:0000313" key="3">
    <source>
        <dbReference type="Proteomes" id="UP001627284"/>
    </source>
</evidence>
<sequence>PIMQYKDPPTKTSNQKLPHPYTLCSSSSNENQKRKFQTQPRKSQQKWHCKCGNRSPIPNPTPPLLRVFFFTQQQQNQRANRTEIAKFNKQITTSIPTTLSFINPLKIVDIGTSDSFQPDL</sequence>
<proteinExistence type="predicted"/>
<gene>
    <name evidence="2" type="ORF">AABB24_030715</name>
</gene>
<dbReference type="AlphaFoldDB" id="A0ABD2RQE4"/>
<organism evidence="2 3">
    <name type="scientific">Solanum stoloniferum</name>
    <dbReference type="NCBI Taxonomy" id="62892"/>
    <lineage>
        <taxon>Eukaryota</taxon>
        <taxon>Viridiplantae</taxon>
        <taxon>Streptophyta</taxon>
        <taxon>Embryophyta</taxon>
        <taxon>Tracheophyta</taxon>
        <taxon>Spermatophyta</taxon>
        <taxon>Magnoliopsida</taxon>
        <taxon>eudicotyledons</taxon>
        <taxon>Gunneridae</taxon>
        <taxon>Pentapetalae</taxon>
        <taxon>asterids</taxon>
        <taxon>lamiids</taxon>
        <taxon>Solanales</taxon>
        <taxon>Solanaceae</taxon>
        <taxon>Solanoideae</taxon>
        <taxon>Solaneae</taxon>
        <taxon>Solanum</taxon>
    </lineage>
</organism>
<accession>A0ABD2RQE4</accession>
<dbReference type="Proteomes" id="UP001627284">
    <property type="component" value="Unassembled WGS sequence"/>
</dbReference>
<feature type="region of interest" description="Disordered" evidence="1">
    <location>
        <begin position="1"/>
        <end position="58"/>
    </location>
</feature>
<protein>
    <submittedName>
        <fullName evidence="2">Uncharacterized protein</fullName>
    </submittedName>
</protein>
<dbReference type="EMBL" id="JBJKTR010000018">
    <property type="protein sequence ID" value="KAL3334088.1"/>
    <property type="molecule type" value="Genomic_DNA"/>
</dbReference>
<evidence type="ECO:0000256" key="1">
    <source>
        <dbReference type="SAM" id="MobiDB-lite"/>
    </source>
</evidence>
<name>A0ABD2RQE4_9SOLN</name>
<evidence type="ECO:0000313" key="2">
    <source>
        <dbReference type="EMBL" id="KAL3334088.1"/>
    </source>
</evidence>
<reference evidence="2 3" key="1">
    <citation type="submission" date="2024-05" db="EMBL/GenBank/DDBJ databases">
        <title>De novo assembly of an allotetraploid wild potato.</title>
        <authorList>
            <person name="Hosaka A.J."/>
        </authorList>
    </citation>
    <scope>NUCLEOTIDE SEQUENCE [LARGE SCALE GENOMIC DNA]</scope>
    <source>
        <tissue evidence="2">Young leaves</tissue>
    </source>
</reference>
<feature type="non-terminal residue" evidence="2">
    <location>
        <position position="1"/>
    </location>
</feature>